<dbReference type="RefSeq" id="WP_344128336.1">
    <property type="nucleotide sequence ID" value="NZ_BAAALT010000045.1"/>
</dbReference>
<dbReference type="Proteomes" id="UP001500218">
    <property type="component" value="Unassembled WGS sequence"/>
</dbReference>
<sequence length="789" mass="85386">MATPLGWLLRAAGQQPWQRLVSALGDRLDEVAQSAPEFPIELFDAMVASGRPRLTEAMARAVDTTDDRHATLRQRLAATGNAQVASRAIYFWGLPDQRTVFAAARPDDPAWADLAATILTLTKPEWVRATVVSPFPDLITHAFAVAGKELTRAELLRGLLSIVDAGGSLDDPALLAVVERAGTSPGTDRASLAQLVSEAEGTAGAIEELREEANAGQLALRSQLDWDRILAAHGREPFGETATTLLAGRPDCPEDVQLALYATHPLAVVTVARPGVVLLAAPLPARDAPAVAKRRADAAVKAGLPADVLLQATPAAAVLEALHRHRVVLDELRALVADRLGADVHRWRALRARVKSHRGSIMDLLTGEPSGRPPTGWPDAKPMPDVSERKTVNGIRAAFLALLDAAPTDTHLALLDHLDDHTIYDLLCRGRWRDEWLDAALASPNPALCRSLSTRRDLDPAAIDRLATRDDPVVNNQLFRATTYSWHLRERILSQRPFGDTGPVPLDPALRGHLLAYKGGSGTSPYYARDAIDCADLDLQLHIPRHRLVKGEIPQLRFVVNVWRRHGRAAVDKLLAVTNGPATYRGRLLSPSVIKRVSGADPDLLARLEDEVTRGETAAAQLALLRGATGPHSAVLQESHDWDWAAIRDEHAARPFPDDVLAGLCRPGCPPWFRSAFATPLEAGLTRGESPAELLATIPVERELMLRLIASGRLSWSDVFAHGRPAAEALTMLTFLKEEEQLEGLAALRPVVESTVAGQPEAWVLAAHMLPDFTGSVAEMLYTARVATG</sequence>
<organism evidence="1 2">
    <name type="scientific">Luedemannella flava</name>
    <dbReference type="NCBI Taxonomy" id="349316"/>
    <lineage>
        <taxon>Bacteria</taxon>
        <taxon>Bacillati</taxon>
        <taxon>Actinomycetota</taxon>
        <taxon>Actinomycetes</taxon>
        <taxon>Micromonosporales</taxon>
        <taxon>Micromonosporaceae</taxon>
        <taxon>Luedemannella</taxon>
    </lineage>
</organism>
<proteinExistence type="predicted"/>
<accession>A0ABP4Y2H3</accession>
<dbReference type="EMBL" id="BAAALT010000045">
    <property type="protein sequence ID" value="GAA1796838.1"/>
    <property type="molecule type" value="Genomic_DNA"/>
</dbReference>
<keyword evidence="2" id="KW-1185">Reference proteome</keyword>
<protein>
    <submittedName>
        <fullName evidence="1">Uncharacterized protein</fullName>
    </submittedName>
</protein>
<gene>
    <name evidence="1" type="ORF">GCM10009682_18150</name>
</gene>
<evidence type="ECO:0000313" key="2">
    <source>
        <dbReference type="Proteomes" id="UP001500218"/>
    </source>
</evidence>
<reference evidence="2" key="1">
    <citation type="journal article" date="2019" name="Int. J. Syst. Evol. Microbiol.">
        <title>The Global Catalogue of Microorganisms (GCM) 10K type strain sequencing project: providing services to taxonomists for standard genome sequencing and annotation.</title>
        <authorList>
            <consortium name="The Broad Institute Genomics Platform"/>
            <consortium name="The Broad Institute Genome Sequencing Center for Infectious Disease"/>
            <person name="Wu L."/>
            <person name="Ma J."/>
        </authorList>
    </citation>
    <scope>NUCLEOTIDE SEQUENCE [LARGE SCALE GENOMIC DNA]</scope>
    <source>
        <strain evidence="2">JCM 13250</strain>
    </source>
</reference>
<comment type="caution">
    <text evidence="1">The sequence shown here is derived from an EMBL/GenBank/DDBJ whole genome shotgun (WGS) entry which is preliminary data.</text>
</comment>
<name>A0ABP4Y2H3_9ACTN</name>
<evidence type="ECO:0000313" key="1">
    <source>
        <dbReference type="EMBL" id="GAA1796838.1"/>
    </source>
</evidence>